<dbReference type="AlphaFoldDB" id="A0A0Q0YBC1"/>
<dbReference type="SUPFAM" id="SSF53850">
    <property type="entry name" value="Periplasmic binding protein-like II"/>
    <property type="match status" value="1"/>
</dbReference>
<evidence type="ECO:0000256" key="3">
    <source>
        <dbReference type="ARBA" id="ARBA00022729"/>
    </source>
</evidence>
<dbReference type="InterPro" id="IPR001638">
    <property type="entry name" value="Solute-binding_3/MltF_N"/>
</dbReference>
<evidence type="ECO:0000313" key="7">
    <source>
        <dbReference type="Proteomes" id="UP000050517"/>
    </source>
</evidence>
<dbReference type="PANTHER" id="PTHR30085:SF6">
    <property type="entry name" value="ABC TRANSPORTER GLUTAMINE-BINDING PROTEIN GLNH"/>
    <property type="match status" value="1"/>
</dbReference>
<dbReference type="GO" id="GO:0006865">
    <property type="term" value="P:amino acid transport"/>
    <property type="evidence" value="ECO:0007669"/>
    <property type="project" value="TreeGrafter"/>
</dbReference>
<dbReference type="STRING" id="1544416.Cocul_02198"/>
<dbReference type="EMBL" id="LKST01000004">
    <property type="protein sequence ID" value="KQB83225.1"/>
    <property type="molecule type" value="Genomic_DNA"/>
</dbReference>
<organism evidence="6 7">
    <name type="scientific">Corynebacterium oculi</name>
    <dbReference type="NCBI Taxonomy" id="1544416"/>
    <lineage>
        <taxon>Bacteria</taxon>
        <taxon>Bacillati</taxon>
        <taxon>Actinomycetota</taxon>
        <taxon>Actinomycetes</taxon>
        <taxon>Mycobacteriales</taxon>
        <taxon>Corynebacteriaceae</taxon>
        <taxon>Corynebacterium</taxon>
    </lineage>
</organism>
<keyword evidence="3" id="KW-0732">Signal</keyword>
<feature type="compositionally biased region" description="Basic and acidic residues" evidence="4">
    <location>
        <begin position="99"/>
        <end position="113"/>
    </location>
</feature>
<proteinExistence type="inferred from homology"/>
<dbReference type="PATRIC" id="fig|1544416.3.peg.2194"/>
<protein>
    <submittedName>
        <fullName evidence="6">ABC transporter glutamine-binding protein GlnH</fullName>
    </submittedName>
</protein>
<evidence type="ECO:0000256" key="1">
    <source>
        <dbReference type="ARBA" id="ARBA00010333"/>
    </source>
</evidence>
<feature type="domain" description="Solute-binding protein family 3/N-terminal" evidence="5">
    <location>
        <begin position="120"/>
        <end position="346"/>
    </location>
</feature>
<accession>A0A0Q0YBC1</accession>
<keyword evidence="7" id="KW-1185">Reference proteome</keyword>
<comment type="caution">
    <text evidence="6">The sequence shown here is derived from an EMBL/GenBank/DDBJ whole genome shotgun (WGS) entry which is preliminary data.</text>
</comment>
<dbReference type="CDD" id="cd13690">
    <property type="entry name" value="PBP2_GluB"/>
    <property type="match status" value="1"/>
</dbReference>
<dbReference type="RefSeq" id="WP_069723628.1">
    <property type="nucleotide sequence ID" value="NZ_LKST01000004.1"/>
</dbReference>
<comment type="similarity">
    <text evidence="1">Belongs to the bacterial solute-binding protein 3 family.</text>
</comment>
<dbReference type="GO" id="GO:0005576">
    <property type="term" value="C:extracellular region"/>
    <property type="evidence" value="ECO:0007669"/>
    <property type="project" value="TreeGrafter"/>
</dbReference>
<keyword evidence="2" id="KW-0813">Transport</keyword>
<gene>
    <name evidence="6" type="primary">glnH_2</name>
    <name evidence="6" type="ORF">Cocul_02198</name>
</gene>
<dbReference type="InterPro" id="IPR051455">
    <property type="entry name" value="Bact_solute-bind_prot3"/>
</dbReference>
<dbReference type="GO" id="GO:0030288">
    <property type="term" value="C:outer membrane-bounded periplasmic space"/>
    <property type="evidence" value="ECO:0007669"/>
    <property type="project" value="TreeGrafter"/>
</dbReference>
<sequence length="367" mass="39855">MIRPTPPASRAQRRGRLRHQRLAILAGLTGLALGLSACSSPLAERAMRNSPQEHAEATEAAAAALNFGPPLPAGAVLERPGEHHETTAPSSSGENEAEGSLRPDSAKPEDRVPEIIERGRLIVGVDQSLYRISYRDPRYGDVRGFEVDLAREIARDIFGDPHKVEFRFMESAASLDSLNKGAVDAVIRTMSITPERQETVAFSAPYLSTHKRLLVSNSADITSTEDLGGRTVCVADGSTGLIEARAQAPASSILKTRSWSDCLVALQQHQTEAILADDVLLSGIAAQDQFTQIVGPALSQEDYGVAMALPEEGGSPGLVRQVNSTLERIRSDGTWWDMYNLWFGPYVNSSGPPPLHYRPEEETHEEE</sequence>
<dbReference type="Proteomes" id="UP000050517">
    <property type="component" value="Unassembled WGS sequence"/>
</dbReference>
<feature type="region of interest" description="Disordered" evidence="4">
    <location>
        <begin position="71"/>
        <end position="113"/>
    </location>
</feature>
<reference evidence="6 7" key="1">
    <citation type="submission" date="2015-10" db="EMBL/GenBank/DDBJ databases">
        <title>Corynebacteirum lowii and Corynebacterium oculi species nova, derived from human clinical disease and and emended description of Corynebacterium mastiditis.</title>
        <authorList>
            <person name="Bernard K."/>
            <person name="Pacheco A.L."/>
            <person name="Mcdougall C."/>
            <person name="Burtx T."/>
            <person name="Weibe D."/>
            <person name="Tyler S."/>
            <person name="Olson A.B."/>
            <person name="Cnockaert M."/>
            <person name="Eguchi H."/>
            <person name="Kuwahara T."/>
            <person name="Nakayama-Imaohji H."/>
            <person name="Boudewijins M."/>
            <person name="Van Hoecke F."/>
            <person name="Bernier A.-M."/>
            <person name="Vandamme P."/>
        </authorList>
    </citation>
    <scope>NUCLEOTIDE SEQUENCE [LARGE SCALE GENOMIC DNA]</scope>
    <source>
        <strain evidence="6 7">NML 130210</strain>
    </source>
</reference>
<dbReference type="Pfam" id="PF00497">
    <property type="entry name" value="SBP_bac_3"/>
    <property type="match status" value="1"/>
</dbReference>
<evidence type="ECO:0000259" key="5">
    <source>
        <dbReference type="SMART" id="SM00062"/>
    </source>
</evidence>
<dbReference type="Gene3D" id="3.40.190.10">
    <property type="entry name" value="Periplasmic binding protein-like II"/>
    <property type="match status" value="2"/>
</dbReference>
<evidence type="ECO:0000313" key="6">
    <source>
        <dbReference type="EMBL" id="KQB83225.1"/>
    </source>
</evidence>
<evidence type="ECO:0000256" key="4">
    <source>
        <dbReference type="SAM" id="MobiDB-lite"/>
    </source>
</evidence>
<dbReference type="PANTHER" id="PTHR30085">
    <property type="entry name" value="AMINO ACID ABC TRANSPORTER PERMEASE"/>
    <property type="match status" value="1"/>
</dbReference>
<dbReference type="SMART" id="SM00062">
    <property type="entry name" value="PBPb"/>
    <property type="match status" value="1"/>
</dbReference>
<evidence type="ECO:0000256" key="2">
    <source>
        <dbReference type="ARBA" id="ARBA00022448"/>
    </source>
</evidence>
<name>A0A0Q0YBC1_9CORY</name>